<reference evidence="1" key="1">
    <citation type="journal article" date="2020" name="Fungal Divers.">
        <title>Resolving the Mortierellaceae phylogeny through synthesis of multi-gene phylogenetics and phylogenomics.</title>
        <authorList>
            <person name="Vandepol N."/>
            <person name="Liber J."/>
            <person name="Desiro A."/>
            <person name="Na H."/>
            <person name="Kennedy M."/>
            <person name="Barry K."/>
            <person name="Grigoriev I.V."/>
            <person name="Miller A.N."/>
            <person name="O'Donnell K."/>
            <person name="Stajich J.E."/>
            <person name="Bonito G."/>
        </authorList>
    </citation>
    <scope>NUCLEOTIDE SEQUENCE</scope>
    <source>
        <strain evidence="1">KOD948</strain>
    </source>
</reference>
<comment type="caution">
    <text evidence="1">The sequence shown here is derived from an EMBL/GenBank/DDBJ whole genome shotgun (WGS) entry which is preliminary data.</text>
</comment>
<dbReference type="AlphaFoldDB" id="A0A9P6PMV8"/>
<proteinExistence type="predicted"/>
<organism evidence="1 2">
    <name type="scientific">Mortierella polycephala</name>
    <dbReference type="NCBI Taxonomy" id="41804"/>
    <lineage>
        <taxon>Eukaryota</taxon>
        <taxon>Fungi</taxon>
        <taxon>Fungi incertae sedis</taxon>
        <taxon>Mucoromycota</taxon>
        <taxon>Mortierellomycotina</taxon>
        <taxon>Mortierellomycetes</taxon>
        <taxon>Mortierellales</taxon>
        <taxon>Mortierellaceae</taxon>
        <taxon>Mortierella</taxon>
    </lineage>
</organism>
<evidence type="ECO:0000313" key="1">
    <source>
        <dbReference type="EMBL" id="KAG0249140.1"/>
    </source>
</evidence>
<accession>A0A9P6PMV8</accession>
<dbReference type="Proteomes" id="UP000726737">
    <property type="component" value="Unassembled WGS sequence"/>
</dbReference>
<dbReference type="OrthoDB" id="2421801at2759"/>
<dbReference type="EMBL" id="JAAAJA010000864">
    <property type="protein sequence ID" value="KAG0249140.1"/>
    <property type="molecule type" value="Genomic_DNA"/>
</dbReference>
<sequence>MYSTYSGISVPASYDSKVVNCHVCEKMILRKGTAKYFQEPVRRCLLLKGLNADTKFMAALKGNTPIALEWFTGPKTATLDELREHIYIKLSGVNSKRRGIAIERCGGILKTYIQGALSDLTVHLEFRQKGFPKFSLPDAQERIDVTKLGMFHVERAPCDSLEHKKALDRLKVALELAKDSVVISNEACTTRYVGPLSWLQ</sequence>
<gene>
    <name evidence="1" type="ORF">BG011_009560</name>
</gene>
<evidence type="ECO:0000313" key="2">
    <source>
        <dbReference type="Proteomes" id="UP000726737"/>
    </source>
</evidence>
<protein>
    <submittedName>
        <fullName evidence="1">Uncharacterized protein</fullName>
    </submittedName>
</protein>
<name>A0A9P6PMV8_9FUNG</name>
<keyword evidence="2" id="KW-1185">Reference proteome</keyword>